<protein>
    <submittedName>
        <fullName evidence="1">Uncharacterized protein</fullName>
    </submittedName>
</protein>
<dbReference type="Proteomes" id="UP001139981">
    <property type="component" value="Unassembled WGS sequence"/>
</dbReference>
<gene>
    <name evidence="1" type="ORF">IWW38_004967</name>
</gene>
<evidence type="ECO:0000313" key="2">
    <source>
        <dbReference type="Proteomes" id="UP001139981"/>
    </source>
</evidence>
<comment type="caution">
    <text evidence="1">The sequence shown here is derived from an EMBL/GenBank/DDBJ whole genome shotgun (WGS) entry which is preliminary data.</text>
</comment>
<sequence>MDYLHENVKHMEFTQQLVLACVKESKQEAETVTSTWDILRSQYPPVYFEFAPLASASTNNSNNSDAAFSQAATMTTYAVELLRLATASQDVDSRCIEQATELLMSLCNALITTRDETRGRRVGANEQASEHSSSEQHKDTGTHRPEGRTDGSEPGLNRRWHPYHRGCSLLVTSRKKSAQPTTLECVASPAVSDLSLSQAPMQLPADLDRQQVVRAAFLRQGFTESGITAYFELAAESSNVNYASHWKHWATWCIERGLDPKKRSEAELRTCITEHRMSGNSKKIAVAVRGVWSIVGASQQVLAAILKSKPRAILPEGLDRQQ</sequence>
<reference evidence="1" key="1">
    <citation type="submission" date="2022-07" db="EMBL/GenBank/DDBJ databases">
        <title>Phylogenomic reconstructions and comparative analyses of Kickxellomycotina fungi.</title>
        <authorList>
            <person name="Reynolds N.K."/>
            <person name="Stajich J.E."/>
            <person name="Barry K."/>
            <person name="Grigoriev I.V."/>
            <person name="Crous P."/>
            <person name="Smith M.E."/>
        </authorList>
    </citation>
    <scope>NUCLEOTIDE SEQUENCE</scope>
    <source>
        <strain evidence="1">CBS 190363</strain>
    </source>
</reference>
<dbReference type="EMBL" id="JANBVB010002060">
    <property type="protein sequence ID" value="KAJ2888300.1"/>
    <property type="molecule type" value="Genomic_DNA"/>
</dbReference>
<keyword evidence="2" id="KW-1185">Reference proteome</keyword>
<name>A0ACC1LX52_9FUNG</name>
<organism evidence="1 2">
    <name type="scientific">Coemansia aciculifera</name>
    <dbReference type="NCBI Taxonomy" id="417176"/>
    <lineage>
        <taxon>Eukaryota</taxon>
        <taxon>Fungi</taxon>
        <taxon>Fungi incertae sedis</taxon>
        <taxon>Zoopagomycota</taxon>
        <taxon>Kickxellomycotina</taxon>
        <taxon>Kickxellomycetes</taxon>
        <taxon>Kickxellales</taxon>
        <taxon>Kickxellaceae</taxon>
        <taxon>Coemansia</taxon>
    </lineage>
</organism>
<proteinExistence type="predicted"/>
<evidence type="ECO:0000313" key="1">
    <source>
        <dbReference type="EMBL" id="KAJ2888300.1"/>
    </source>
</evidence>
<feature type="non-terminal residue" evidence="1">
    <location>
        <position position="322"/>
    </location>
</feature>
<accession>A0ACC1LX52</accession>